<dbReference type="STRING" id="33007.HMPREF3198_00731"/>
<evidence type="ECO:0000313" key="9">
    <source>
        <dbReference type="Proteomes" id="UP000235122"/>
    </source>
</evidence>
<sequence length="65" mass="7352">MVPRRVLWRSPTNRWVGGVCGGIAEKTGWDSTLVRLLAVIAAMLPGWGVLAYLICWMVIPKRDWQ</sequence>
<dbReference type="Pfam" id="PF04024">
    <property type="entry name" value="PspC"/>
    <property type="match status" value="1"/>
</dbReference>
<accession>A0A2I1IR06</accession>
<keyword evidence="4 6" id="KW-1133">Transmembrane helix</keyword>
<evidence type="ECO:0000256" key="1">
    <source>
        <dbReference type="ARBA" id="ARBA00004162"/>
    </source>
</evidence>
<dbReference type="InterPro" id="IPR007168">
    <property type="entry name" value="Phageshock_PspC_N"/>
</dbReference>
<dbReference type="EMBL" id="PKKO01000001">
    <property type="protein sequence ID" value="PKY73547.1"/>
    <property type="molecule type" value="Genomic_DNA"/>
</dbReference>
<evidence type="ECO:0000256" key="5">
    <source>
        <dbReference type="ARBA" id="ARBA00023136"/>
    </source>
</evidence>
<comment type="caution">
    <text evidence="8">The sequence shown here is derived from an EMBL/GenBank/DDBJ whole genome shotgun (WGS) entry which is preliminary data.</text>
</comment>
<evidence type="ECO:0000256" key="4">
    <source>
        <dbReference type="ARBA" id="ARBA00022989"/>
    </source>
</evidence>
<dbReference type="AlphaFoldDB" id="A0A2I1IR06"/>
<evidence type="ECO:0000256" key="3">
    <source>
        <dbReference type="ARBA" id="ARBA00022692"/>
    </source>
</evidence>
<evidence type="ECO:0000256" key="2">
    <source>
        <dbReference type="ARBA" id="ARBA00022475"/>
    </source>
</evidence>
<feature type="transmembrane region" description="Helical" evidence="6">
    <location>
        <begin position="36"/>
        <end position="59"/>
    </location>
</feature>
<dbReference type="Proteomes" id="UP000235122">
    <property type="component" value="Unassembled WGS sequence"/>
</dbReference>
<dbReference type="InterPro" id="IPR052027">
    <property type="entry name" value="PspC"/>
</dbReference>
<evidence type="ECO:0000313" key="8">
    <source>
        <dbReference type="EMBL" id="PKY73547.1"/>
    </source>
</evidence>
<name>A0A2I1IR06_9ACTO</name>
<keyword evidence="9" id="KW-1185">Reference proteome</keyword>
<feature type="domain" description="Phage shock protein PspC N-terminal" evidence="7">
    <location>
        <begin position="7"/>
        <end position="61"/>
    </location>
</feature>
<keyword evidence="3 6" id="KW-0812">Transmembrane</keyword>
<evidence type="ECO:0000256" key="6">
    <source>
        <dbReference type="SAM" id="Phobius"/>
    </source>
</evidence>
<reference evidence="8 9" key="1">
    <citation type="submission" date="2017-12" db="EMBL/GenBank/DDBJ databases">
        <title>Phylogenetic diversity of female urinary microbiome.</title>
        <authorList>
            <person name="Thomas-White K."/>
            <person name="Wolfe A.J."/>
        </authorList>
    </citation>
    <scope>NUCLEOTIDE SEQUENCE [LARGE SCALE GENOMIC DNA]</scope>
    <source>
        <strain evidence="8 9">UMB0402</strain>
    </source>
</reference>
<evidence type="ECO:0000259" key="7">
    <source>
        <dbReference type="Pfam" id="PF04024"/>
    </source>
</evidence>
<protein>
    <submittedName>
        <fullName evidence="8">PspC domain-containing protein</fullName>
    </submittedName>
</protein>
<dbReference type="PANTHER" id="PTHR33885:SF3">
    <property type="entry name" value="PHAGE SHOCK PROTEIN C"/>
    <property type="match status" value="1"/>
</dbReference>
<dbReference type="GO" id="GO:0005886">
    <property type="term" value="C:plasma membrane"/>
    <property type="evidence" value="ECO:0007669"/>
    <property type="project" value="UniProtKB-SubCell"/>
</dbReference>
<keyword evidence="5 6" id="KW-0472">Membrane</keyword>
<organism evidence="8 9">
    <name type="scientific">Winkia neuii</name>
    <dbReference type="NCBI Taxonomy" id="33007"/>
    <lineage>
        <taxon>Bacteria</taxon>
        <taxon>Bacillati</taxon>
        <taxon>Actinomycetota</taxon>
        <taxon>Actinomycetes</taxon>
        <taxon>Actinomycetales</taxon>
        <taxon>Actinomycetaceae</taxon>
        <taxon>Winkia</taxon>
    </lineage>
</organism>
<keyword evidence="2" id="KW-1003">Cell membrane</keyword>
<proteinExistence type="predicted"/>
<gene>
    <name evidence="8" type="ORF">CYJ19_00540</name>
</gene>
<dbReference type="PANTHER" id="PTHR33885">
    <property type="entry name" value="PHAGE SHOCK PROTEIN C"/>
    <property type="match status" value="1"/>
</dbReference>
<comment type="subcellular location">
    <subcellularLocation>
        <location evidence="1">Cell membrane</location>
        <topology evidence="1">Single-pass membrane protein</topology>
    </subcellularLocation>
</comment>